<evidence type="ECO:0000256" key="5">
    <source>
        <dbReference type="ARBA" id="ARBA00022803"/>
    </source>
</evidence>
<comment type="function">
    <text evidence="8">Plays a role in the organization of both preexisting and nascent microtubules in interphase cells. During mitosis, required for the organization and orientation of the mitotic spindle.</text>
</comment>
<evidence type="ECO:0000256" key="4">
    <source>
        <dbReference type="ARBA" id="ARBA00022490"/>
    </source>
</evidence>
<reference evidence="11" key="1">
    <citation type="submission" date="2021-09" db="EMBL/GenBank/DDBJ databases">
        <authorList>
            <consortium name="AG Swart"/>
            <person name="Singh M."/>
            <person name="Singh A."/>
            <person name="Seah K."/>
            <person name="Emmerich C."/>
        </authorList>
    </citation>
    <scope>NUCLEOTIDE SEQUENCE</scope>
    <source>
        <strain evidence="11">ATCC30299</strain>
    </source>
</reference>
<dbReference type="InterPro" id="IPR037692">
    <property type="entry name" value="CEP70"/>
</dbReference>
<proteinExistence type="predicted"/>
<dbReference type="GO" id="GO:0070507">
    <property type="term" value="P:regulation of microtubule cytoskeleton organization"/>
    <property type="evidence" value="ECO:0007669"/>
    <property type="project" value="InterPro"/>
</dbReference>
<evidence type="ECO:0000256" key="1">
    <source>
        <dbReference type="ARBA" id="ARBA00004300"/>
    </source>
</evidence>
<gene>
    <name evidence="11" type="ORF">BSTOLATCC_MIC50916</name>
</gene>
<comment type="subunit">
    <text evidence="2">Directly interacts with tubulin-gamma; this interaction determines centrosomal localization.</text>
</comment>
<evidence type="ECO:0000313" key="11">
    <source>
        <dbReference type="EMBL" id="CAG9330323.1"/>
    </source>
</evidence>
<sequence length="551" mass="64139">MEENKLEVQGDLSLDDIEENPSRISRHLETTETPSRLELLKDTQSSEMSEEFKEPYDSTSPSLRPPGLNKSVQEFFKQSNEIQEEIRQLTEMCQQISPKREFYPSSYSYPGEEQEWREQNQENVSQHSDTGGVNYLEEISWTEINGLLEKHGFNTLPLYVDGNLLIPNINEITDTLVEVLTEITNQGRALEESEGNIVRLQQEIKDLRMINDKLKEDLWKMKNMEEKRKADDNKVKELSQYNRDLQEKLAKCSEICKEKEALIMKIKGQMDLNSHSGYQASPDSRAASLFFNFMEREYNASRETDSKIMSIIMMYEDQKYRQIKELSSIKKDMDISKKYFKDLEMNYTKINQDLEDSKIENQTLKNRIKYLEQHTTSENTEKLKIINSITQALSLRSYEEILPAIFKMQQVLLALPNVDKFVTSVCAELFSGEAALSPNKLDNVVPEIQRLKNSLNEVLDYKAKLSEAYGNIDEREIIEKARGLAHFCRLFDVKRTDDIVNVVEGVFFFVHELKLFLGFARRALRLQPDSPVKQVLEEIMKIIQPEMVGFY</sequence>
<name>A0AAU9K0C4_9CILI</name>
<dbReference type="GO" id="GO:0043015">
    <property type="term" value="F:gamma-tubulin binding"/>
    <property type="evidence" value="ECO:0007669"/>
    <property type="project" value="InterPro"/>
</dbReference>
<dbReference type="PANTHER" id="PTHR14594">
    <property type="entry name" value="CENTROSOMAL PROTEIN OF 70 KDA"/>
    <property type="match status" value="1"/>
</dbReference>
<evidence type="ECO:0000256" key="9">
    <source>
        <dbReference type="SAM" id="Coils"/>
    </source>
</evidence>
<keyword evidence="4" id="KW-0963">Cytoplasm</keyword>
<keyword evidence="5" id="KW-0802">TPR repeat</keyword>
<comment type="subcellular location">
    <subcellularLocation>
        <location evidence="1">Cytoplasm</location>
        <location evidence="1">Cytoskeleton</location>
        <location evidence="1">Microtubule organizing center</location>
        <location evidence="1">Centrosome</location>
    </subcellularLocation>
</comment>
<evidence type="ECO:0000256" key="10">
    <source>
        <dbReference type="SAM" id="MobiDB-lite"/>
    </source>
</evidence>
<evidence type="ECO:0000256" key="2">
    <source>
        <dbReference type="ARBA" id="ARBA00011832"/>
    </source>
</evidence>
<dbReference type="PANTHER" id="PTHR14594:SF1">
    <property type="entry name" value="CENTROSOMAL PROTEIN OF 70 KDA"/>
    <property type="match status" value="1"/>
</dbReference>
<evidence type="ECO:0000256" key="3">
    <source>
        <dbReference type="ARBA" id="ARBA00018408"/>
    </source>
</evidence>
<keyword evidence="12" id="KW-1185">Reference proteome</keyword>
<dbReference type="GO" id="GO:0005813">
    <property type="term" value="C:centrosome"/>
    <property type="evidence" value="ECO:0007669"/>
    <property type="project" value="UniProtKB-SubCell"/>
</dbReference>
<keyword evidence="7" id="KW-0206">Cytoskeleton</keyword>
<feature type="coiled-coil region" evidence="9">
    <location>
        <begin position="340"/>
        <end position="374"/>
    </location>
</feature>
<comment type="caution">
    <text evidence="11">The sequence shown here is derived from an EMBL/GenBank/DDBJ whole genome shotgun (WGS) entry which is preliminary data.</text>
</comment>
<evidence type="ECO:0000256" key="6">
    <source>
        <dbReference type="ARBA" id="ARBA00023054"/>
    </source>
</evidence>
<feature type="region of interest" description="Disordered" evidence="10">
    <location>
        <begin position="1"/>
        <end position="67"/>
    </location>
</feature>
<keyword evidence="6 9" id="KW-0175">Coiled coil</keyword>
<protein>
    <recommendedName>
        <fullName evidence="3">Centrosomal protein of 70 kDa</fullName>
    </recommendedName>
</protein>
<dbReference type="EMBL" id="CAJZBQ010000051">
    <property type="protein sequence ID" value="CAG9330323.1"/>
    <property type="molecule type" value="Genomic_DNA"/>
</dbReference>
<dbReference type="AlphaFoldDB" id="A0AAU9K0C4"/>
<dbReference type="Proteomes" id="UP001162131">
    <property type="component" value="Unassembled WGS sequence"/>
</dbReference>
<accession>A0AAU9K0C4</accession>
<organism evidence="11 12">
    <name type="scientific">Blepharisma stoltei</name>
    <dbReference type="NCBI Taxonomy" id="1481888"/>
    <lineage>
        <taxon>Eukaryota</taxon>
        <taxon>Sar</taxon>
        <taxon>Alveolata</taxon>
        <taxon>Ciliophora</taxon>
        <taxon>Postciliodesmatophora</taxon>
        <taxon>Heterotrichea</taxon>
        <taxon>Heterotrichida</taxon>
        <taxon>Blepharismidae</taxon>
        <taxon>Blepharisma</taxon>
    </lineage>
</organism>
<evidence type="ECO:0000256" key="7">
    <source>
        <dbReference type="ARBA" id="ARBA00023212"/>
    </source>
</evidence>
<dbReference type="GO" id="GO:0060271">
    <property type="term" value="P:cilium assembly"/>
    <property type="evidence" value="ECO:0007669"/>
    <property type="project" value="InterPro"/>
</dbReference>
<feature type="coiled-coil region" evidence="9">
    <location>
        <begin position="183"/>
        <end position="262"/>
    </location>
</feature>
<evidence type="ECO:0000256" key="8">
    <source>
        <dbReference type="ARBA" id="ARBA00025273"/>
    </source>
</evidence>
<evidence type="ECO:0000313" key="12">
    <source>
        <dbReference type="Proteomes" id="UP001162131"/>
    </source>
</evidence>